<sequence length="200" mass="21916">MGIERWYVAIVDEGPLLTRALADPTFGENLSLPWLFEPDRHGRNHRGFYSEFLAAVDAMNRSHPGIDGRVFTLDRLFDMLHFLLSEERRRGEPDAADLGSKAILGANGLPGHLLGGQGHAIRYSPPAEVGAIAAWLAGQAVEDLRSAYDPGMMLEQHVYKIWGAGDDPQTWDRIAAGFEGFRSLYTDAAARGEGVLAIVT</sequence>
<dbReference type="Proteomes" id="UP001216907">
    <property type="component" value="Unassembled WGS sequence"/>
</dbReference>
<protein>
    <submittedName>
        <fullName evidence="1">DUF1877 family protein</fullName>
    </submittedName>
</protein>
<evidence type="ECO:0000313" key="1">
    <source>
        <dbReference type="EMBL" id="MDG3007372.1"/>
    </source>
</evidence>
<dbReference type="EMBL" id="JARRAG010000002">
    <property type="protein sequence ID" value="MDG3007372.1"/>
    <property type="molecule type" value="Genomic_DNA"/>
</dbReference>
<dbReference type="Gene3D" id="3.40.1760.10">
    <property type="entry name" value="YfbM-like super family"/>
    <property type="match status" value="1"/>
</dbReference>
<evidence type="ECO:0000313" key="2">
    <source>
        <dbReference type="Proteomes" id="UP001216907"/>
    </source>
</evidence>
<dbReference type="InterPro" id="IPR015068">
    <property type="entry name" value="DUF1877"/>
</dbReference>
<name>A0ABT6FIG0_9BACT</name>
<dbReference type="InterPro" id="IPR035944">
    <property type="entry name" value="YfbM-like_sf"/>
</dbReference>
<proteinExistence type="predicted"/>
<accession>A0ABT6FIG0</accession>
<keyword evidence="2" id="KW-1185">Reference proteome</keyword>
<dbReference type="RefSeq" id="WP_277863653.1">
    <property type="nucleotide sequence ID" value="NZ_JARRAG010000002.1"/>
</dbReference>
<dbReference type="Pfam" id="PF08974">
    <property type="entry name" value="DUF1877"/>
    <property type="match status" value="1"/>
</dbReference>
<comment type="caution">
    <text evidence="1">The sequence shown here is derived from an EMBL/GenBank/DDBJ whole genome shotgun (WGS) entry which is preliminary data.</text>
</comment>
<reference evidence="1 2" key="1">
    <citation type="submission" date="2023-03" db="EMBL/GenBank/DDBJ databases">
        <title>Paludisphaera mucosa sp. nov. a novel planctomycete from northern fen.</title>
        <authorList>
            <person name="Ivanova A."/>
        </authorList>
    </citation>
    <scope>NUCLEOTIDE SEQUENCE [LARGE SCALE GENOMIC DNA]</scope>
    <source>
        <strain evidence="1 2">Pla2</strain>
    </source>
</reference>
<dbReference type="SUPFAM" id="SSF111069">
    <property type="entry name" value="Hypothetical protein yfbM"/>
    <property type="match status" value="1"/>
</dbReference>
<gene>
    <name evidence="1" type="ORF">PZE19_26725</name>
</gene>
<organism evidence="1 2">
    <name type="scientific">Paludisphaera mucosa</name>
    <dbReference type="NCBI Taxonomy" id="3030827"/>
    <lineage>
        <taxon>Bacteria</taxon>
        <taxon>Pseudomonadati</taxon>
        <taxon>Planctomycetota</taxon>
        <taxon>Planctomycetia</taxon>
        <taxon>Isosphaerales</taxon>
        <taxon>Isosphaeraceae</taxon>
        <taxon>Paludisphaera</taxon>
    </lineage>
</organism>